<evidence type="ECO:0000313" key="8">
    <source>
        <dbReference type="Proteomes" id="UP000198948"/>
    </source>
</evidence>
<reference evidence="7 8" key="1">
    <citation type="submission" date="2016-10" db="EMBL/GenBank/DDBJ databases">
        <authorList>
            <person name="de Groot N.N."/>
        </authorList>
    </citation>
    <scope>NUCLEOTIDE SEQUENCE [LARGE SCALE GENOMIC DNA]</scope>
    <source>
        <strain evidence="7 8">DSM 13760</strain>
    </source>
</reference>
<evidence type="ECO:0000259" key="6">
    <source>
        <dbReference type="Pfam" id="PF02826"/>
    </source>
</evidence>
<dbReference type="Pfam" id="PF02826">
    <property type="entry name" value="2-Hacid_dh_C"/>
    <property type="match status" value="1"/>
</dbReference>
<feature type="domain" description="D-isomer specific 2-hydroxyacid dehydrogenase catalytic" evidence="5">
    <location>
        <begin position="15"/>
        <end position="318"/>
    </location>
</feature>
<dbReference type="SUPFAM" id="SSF52283">
    <property type="entry name" value="Formate/glycerate dehydrogenase catalytic domain-like"/>
    <property type="match status" value="1"/>
</dbReference>
<evidence type="ECO:0000256" key="1">
    <source>
        <dbReference type="ARBA" id="ARBA00005854"/>
    </source>
</evidence>
<dbReference type="PANTHER" id="PTHR43761">
    <property type="entry name" value="D-ISOMER SPECIFIC 2-HYDROXYACID DEHYDROGENASE FAMILY PROTEIN (AFU_ORTHOLOGUE AFUA_1G13630)"/>
    <property type="match status" value="1"/>
</dbReference>
<keyword evidence="2 4" id="KW-0560">Oxidoreductase</keyword>
<dbReference type="InterPro" id="IPR050418">
    <property type="entry name" value="D-iso_2-hydroxyacid_DH_PdxB"/>
</dbReference>
<dbReference type="STRING" id="142588.SAMN04488559_11241"/>
<dbReference type="EMBL" id="FOHA01000012">
    <property type="protein sequence ID" value="SER94889.1"/>
    <property type="molecule type" value="Genomic_DNA"/>
</dbReference>
<dbReference type="Pfam" id="PF00389">
    <property type="entry name" value="2-Hacid_dh"/>
    <property type="match status" value="1"/>
</dbReference>
<dbReference type="InterPro" id="IPR006139">
    <property type="entry name" value="D-isomer_2_OHA_DH_cat_dom"/>
</dbReference>
<dbReference type="InterPro" id="IPR036291">
    <property type="entry name" value="NAD(P)-bd_dom_sf"/>
</dbReference>
<keyword evidence="8" id="KW-1185">Reference proteome</keyword>
<comment type="similarity">
    <text evidence="1 4">Belongs to the D-isomer specific 2-hydroxyacid dehydrogenase family.</text>
</comment>
<dbReference type="PANTHER" id="PTHR43761:SF1">
    <property type="entry name" value="D-ISOMER SPECIFIC 2-HYDROXYACID DEHYDROGENASE CATALYTIC DOMAIN-CONTAINING PROTEIN-RELATED"/>
    <property type="match status" value="1"/>
</dbReference>
<evidence type="ECO:0000256" key="3">
    <source>
        <dbReference type="ARBA" id="ARBA00023027"/>
    </source>
</evidence>
<protein>
    <submittedName>
        <fullName evidence="7">D-3-phosphoglycerate dehydrogenase</fullName>
    </submittedName>
</protein>
<dbReference type="InterPro" id="IPR029752">
    <property type="entry name" value="D-isomer_DH_CS1"/>
</dbReference>
<dbReference type="GO" id="GO:0016616">
    <property type="term" value="F:oxidoreductase activity, acting on the CH-OH group of donors, NAD or NADP as acceptor"/>
    <property type="evidence" value="ECO:0007669"/>
    <property type="project" value="InterPro"/>
</dbReference>
<dbReference type="RefSeq" id="WP_092652809.1">
    <property type="nucleotide sequence ID" value="NZ_FOHA01000012.1"/>
</dbReference>
<organism evidence="7 8">
    <name type="scientific">Isobaculum melis</name>
    <dbReference type="NCBI Taxonomy" id="142588"/>
    <lineage>
        <taxon>Bacteria</taxon>
        <taxon>Bacillati</taxon>
        <taxon>Bacillota</taxon>
        <taxon>Bacilli</taxon>
        <taxon>Lactobacillales</taxon>
        <taxon>Carnobacteriaceae</taxon>
        <taxon>Isobaculum</taxon>
    </lineage>
</organism>
<dbReference type="Gene3D" id="3.40.50.720">
    <property type="entry name" value="NAD(P)-binding Rossmann-like Domain"/>
    <property type="match status" value="2"/>
</dbReference>
<dbReference type="GO" id="GO:0051287">
    <property type="term" value="F:NAD binding"/>
    <property type="evidence" value="ECO:0007669"/>
    <property type="project" value="InterPro"/>
</dbReference>
<dbReference type="PROSITE" id="PS00065">
    <property type="entry name" value="D_2_HYDROXYACID_DH_1"/>
    <property type="match status" value="1"/>
</dbReference>
<name>A0A1H9TDJ4_9LACT</name>
<evidence type="ECO:0000313" key="7">
    <source>
        <dbReference type="EMBL" id="SER94889.1"/>
    </source>
</evidence>
<feature type="domain" description="D-isomer specific 2-hydroxyacid dehydrogenase NAD-binding" evidence="6">
    <location>
        <begin position="114"/>
        <end position="292"/>
    </location>
</feature>
<accession>A0A1H9TDJ4</accession>
<dbReference type="SUPFAM" id="SSF51735">
    <property type="entry name" value="NAD(P)-binding Rossmann-fold domains"/>
    <property type="match status" value="1"/>
</dbReference>
<dbReference type="OrthoDB" id="9805416at2"/>
<evidence type="ECO:0000256" key="4">
    <source>
        <dbReference type="RuleBase" id="RU003719"/>
    </source>
</evidence>
<evidence type="ECO:0000259" key="5">
    <source>
        <dbReference type="Pfam" id="PF00389"/>
    </source>
</evidence>
<sequence>MKIVISDYPDSMMPTHDEEKAILEKGLSQCEVVVYPYHDEKRNEFYQVIQDADAILTAFTKIDEEAMDHAPNLKVISINATGYDNVDLAAANKRGIGVCPVGEYATIDVAEYTISMILALVKNFKPYFQDIDLHHNWRYDAVAPNKRIEEMTLGIFGLGKIGKAVASRSKALGMKVIAYDPYLSAEEGADYGVEMVNPETIFSTADVITNHANLNESNQGYFNLEKFKKMQQKPYFINMGRGASVVESDLVLALKNHYLKGAGLDVLADETPDLAHHPLVGLPNVIITPHAAFYSATALKKLQQISAENIVYYLTGERDKVFKLVNGRD</sequence>
<gene>
    <name evidence="7" type="ORF">SAMN04488559_11241</name>
</gene>
<proteinExistence type="inferred from homology"/>
<dbReference type="AlphaFoldDB" id="A0A1H9TDJ4"/>
<dbReference type="Proteomes" id="UP000198948">
    <property type="component" value="Unassembled WGS sequence"/>
</dbReference>
<dbReference type="InterPro" id="IPR006140">
    <property type="entry name" value="D-isomer_DH_NAD-bd"/>
</dbReference>
<keyword evidence="3" id="KW-0520">NAD</keyword>
<evidence type="ECO:0000256" key="2">
    <source>
        <dbReference type="ARBA" id="ARBA00023002"/>
    </source>
</evidence>